<evidence type="ECO:0000256" key="1">
    <source>
        <dbReference type="ARBA" id="ARBA00004141"/>
    </source>
</evidence>
<evidence type="ECO:0000256" key="4">
    <source>
        <dbReference type="ARBA" id="ARBA00022989"/>
    </source>
</evidence>
<evidence type="ECO:0000313" key="13">
    <source>
        <dbReference type="Proteomes" id="UP000735302"/>
    </source>
</evidence>
<keyword evidence="3" id="KW-0812">Transmembrane</keyword>
<keyword evidence="13" id="KW-1185">Reference proteome</keyword>
<accession>A0AAV4B5Z9</accession>
<dbReference type="EMBL" id="BLXT01004630">
    <property type="protein sequence ID" value="GFO15876.1"/>
    <property type="molecule type" value="Genomic_DNA"/>
</dbReference>
<keyword evidence="4" id="KW-1133">Transmembrane helix</keyword>
<evidence type="ECO:0000256" key="5">
    <source>
        <dbReference type="ARBA" id="ARBA00023065"/>
    </source>
</evidence>
<evidence type="ECO:0000256" key="6">
    <source>
        <dbReference type="ARBA" id="ARBA00023136"/>
    </source>
</evidence>
<dbReference type="SUPFAM" id="SSF53850">
    <property type="entry name" value="Periplasmic binding protein-like II"/>
    <property type="match status" value="1"/>
</dbReference>
<evidence type="ECO:0000313" key="12">
    <source>
        <dbReference type="EMBL" id="GFO15876.1"/>
    </source>
</evidence>
<evidence type="ECO:0000256" key="10">
    <source>
        <dbReference type="ARBA" id="ARBA00023303"/>
    </source>
</evidence>
<dbReference type="GO" id="GO:0015276">
    <property type="term" value="F:ligand-gated monoatomic ion channel activity"/>
    <property type="evidence" value="ECO:0007669"/>
    <property type="project" value="InterPro"/>
</dbReference>
<name>A0AAV4B5Z9_9GAST</name>
<evidence type="ECO:0000259" key="11">
    <source>
        <dbReference type="SMART" id="SM00918"/>
    </source>
</evidence>
<dbReference type="Proteomes" id="UP000735302">
    <property type="component" value="Unassembled WGS sequence"/>
</dbReference>
<keyword evidence="7 12" id="KW-0675">Receptor</keyword>
<comment type="caution">
    <text evidence="12">The sequence shown here is derived from an EMBL/GenBank/DDBJ whole genome shotgun (WGS) entry which is preliminary data.</text>
</comment>
<dbReference type="Pfam" id="PF10613">
    <property type="entry name" value="Lig_chan-Glu_bd"/>
    <property type="match status" value="1"/>
</dbReference>
<dbReference type="GO" id="GO:0016020">
    <property type="term" value="C:membrane"/>
    <property type="evidence" value="ECO:0007669"/>
    <property type="project" value="UniProtKB-SubCell"/>
</dbReference>
<keyword evidence="6" id="KW-0472">Membrane</keyword>
<feature type="domain" description="Ionotropic glutamate receptor L-glutamate and glycine-binding" evidence="11">
    <location>
        <begin position="280"/>
        <end position="341"/>
    </location>
</feature>
<protein>
    <submittedName>
        <fullName evidence="12">Glutamate receptor ionotropic, kainate 1</fullName>
    </submittedName>
</protein>
<sequence>MFHYLFTLSYDQRNRNTDRHWCYFTEYFSSRLQDDSVSDVNSTFINERILPRPDLGEAVPFDQWITVFQRRAEVILDIAQHANWDQFLLLFDEEFEIQARELLFLTSGGSTGRNSLSLRLASLSYWPSLRQNILQYFETSTDFNFVLLTTVSRAEEVLQMVLTLESEIGKRILVTGRSNWLLVSQGGEIHSDLWIFQSRFDNIAILSDPDDIKDVFHEEEEVTHVQVLTTLLYRTGQRELARVGTVDQSWSVHVQSDIFPNIKFGFNGRRFIITTNMWDPYVYRHTKSNGEYEYTGFCIDLAHELARTLNFTIDFTEPPDGGWGADTGNGTWSGMVGQVLRETNSPCILPVNPVSFLHWDVGGLVASESVLRSAGTLLSQVRVPLPAP</sequence>
<comment type="subcellular location">
    <subcellularLocation>
        <location evidence="1">Membrane</location>
        <topology evidence="1">Multi-pass membrane protein</topology>
    </subcellularLocation>
</comment>
<dbReference type="AlphaFoldDB" id="A0AAV4B5Z9"/>
<keyword evidence="9" id="KW-1071">Ligand-gated ion channel</keyword>
<reference evidence="12 13" key="1">
    <citation type="journal article" date="2021" name="Elife">
        <title>Chloroplast acquisition without the gene transfer in kleptoplastic sea slugs, Plakobranchus ocellatus.</title>
        <authorList>
            <person name="Maeda T."/>
            <person name="Takahashi S."/>
            <person name="Yoshida T."/>
            <person name="Shimamura S."/>
            <person name="Takaki Y."/>
            <person name="Nagai Y."/>
            <person name="Toyoda A."/>
            <person name="Suzuki Y."/>
            <person name="Arimoto A."/>
            <person name="Ishii H."/>
            <person name="Satoh N."/>
            <person name="Nishiyama T."/>
            <person name="Hasebe M."/>
            <person name="Maruyama T."/>
            <person name="Minagawa J."/>
            <person name="Obokata J."/>
            <person name="Shigenobu S."/>
        </authorList>
    </citation>
    <scope>NUCLEOTIDE SEQUENCE [LARGE SCALE GENOMIC DNA]</scope>
</reference>
<keyword evidence="10" id="KW-0407">Ion channel</keyword>
<keyword evidence="8" id="KW-0325">Glycoprotein</keyword>
<dbReference type="InterPro" id="IPR019594">
    <property type="entry name" value="Glu/Gly-bd"/>
</dbReference>
<organism evidence="12 13">
    <name type="scientific">Plakobranchus ocellatus</name>
    <dbReference type="NCBI Taxonomy" id="259542"/>
    <lineage>
        <taxon>Eukaryota</taxon>
        <taxon>Metazoa</taxon>
        <taxon>Spiralia</taxon>
        <taxon>Lophotrochozoa</taxon>
        <taxon>Mollusca</taxon>
        <taxon>Gastropoda</taxon>
        <taxon>Heterobranchia</taxon>
        <taxon>Euthyneura</taxon>
        <taxon>Panpulmonata</taxon>
        <taxon>Sacoglossa</taxon>
        <taxon>Placobranchoidea</taxon>
        <taxon>Plakobranchidae</taxon>
        <taxon>Plakobranchus</taxon>
    </lineage>
</organism>
<evidence type="ECO:0000256" key="9">
    <source>
        <dbReference type="ARBA" id="ARBA00023286"/>
    </source>
</evidence>
<keyword evidence="5" id="KW-0406">Ion transport</keyword>
<evidence type="ECO:0000256" key="8">
    <source>
        <dbReference type="ARBA" id="ARBA00023180"/>
    </source>
</evidence>
<gene>
    <name evidence="12" type="ORF">PoB_004238100</name>
</gene>
<evidence type="ECO:0000256" key="2">
    <source>
        <dbReference type="ARBA" id="ARBA00022448"/>
    </source>
</evidence>
<dbReference type="SMART" id="SM00918">
    <property type="entry name" value="Lig_chan-Glu_bd"/>
    <property type="match status" value="1"/>
</dbReference>
<proteinExistence type="predicted"/>
<evidence type="ECO:0000256" key="3">
    <source>
        <dbReference type="ARBA" id="ARBA00022692"/>
    </source>
</evidence>
<evidence type="ECO:0000256" key="7">
    <source>
        <dbReference type="ARBA" id="ARBA00023170"/>
    </source>
</evidence>
<keyword evidence="2" id="KW-0813">Transport</keyword>
<dbReference type="Gene3D" id="3.40.190.10">
    <property type="entry name" value="Periplasmic binding protein-like II"/>
    <property type="match status" value="1"/>
</dbReference>